<evidence type="ECO:0000313" key="4">
    <source>
        <dbReference type="Proteomes" id="UP000093482"/>
    </source>
</evidence>
<evidence type="ECO:0000313" key="3">
    <source>
        <dbReference type="EMBL" id="OCS88946.1"/>
    </source>
</evidence>
<dbReference type="PANTHER" id="PTHR33121">
    <property type="entry name" value="CYCLIC DI-GMP PHOSPHODIESTERASE PDEF"/>
    <property type="match status" value="1"/>
</dbReference>
<feature type="transmembrane region" description="Helical" evidence="1">
    <location>
        <begin position="6"/>
        <end position="28"/>
    </location>
</feature>
<feature type="transmembrane region" description="Helical" evidence="1">
    <location>
        <begin position="171"/>
        <end position="189"/>
    </location>
</feature>
<dbReference type="SUPFAM" id="SSF55073">
    <property type="entry name" value="Nucleotide cyclase"/>
    <property type="match status" value="1"/>
</dbReference>
<feature type="transmembrane region" description="Helical" evidence="1">
    <location>
        <begin position="133"/>
        <end position="159"/>
    </location>
</feature>
<name>A0A1C0YP51_9BACL</name>
<reference evidence="3 4" key="1">
    <citation type="submission" date="2016-07" db="EMBL/GenBank/DDBJ databases">
        <title>Caryophanon latum genome sequencing.</title>
        <authorList>
            <person name="Verma A."/>
            <person name="Pal Y."/>
            <person name="Krishnamurthi S."/>
        </authorList>
    </citation>
    <scope>NUCLEOTIDE SEQUENCE [LARGE SCALE GENOMIC DNA]</scope>
    <source>
        <strain evidence="3 4">DSM 14151</strain>
    </source>
</reference>
<dbReference type="PROSITE" id="PS50883">
    <property type="entry name" value="EAL"/>
    <property type="match status" value="1"/>
</dbReference>
<accession>A0A1C0YP51</accession>
<keyword evidence="1" id="KW-1133">Transmembrane helix</keyword>
<dbReference type="Gene3D" id="3.20.20.450">
    <property type="entry name" value="EAL domain"/>
    <property type="match status" value="1"/>
</dbReference>
<dbReference type="Pfam" id="PF00990">
    <property type="entry name" value="GGDEF"/>
    <property type="match status" value="1"/>
</dbReference>
<dbReference type="SMART" id="SM00052">
    <property type="entry name" value="EAL"/>
    <property type="match status" value="1"/>
</dbReference>
<evidence type="ECO:0000259" key="2">
    <source>
        <dbReference type="PROSITE" id="PS50883"/>
    </source>
</evidence>
<dbReference type="InterPro" id="IPR050706">
    <property type="entry name" value="Cyclic-di-GMP_PDE-like"/>
</dbReference>
<dbReference type="SMART" id="SM00267">
    <property type="entry name" value="GGDEF"/>
    <property type="match status" value="1"/>
</dbReference>
<keyword evidence="1" id="KW-0812">Transmembrane</keyword>
<keyword evidence="4" id="KW-1185">Reference proteome</keyword>
<dbReference type="PANTHER" id="PTHR33121:SF70">
    <property type="entry name" value="SIGNALING PROTEIN YKOW"/>
    <property type="match status" value="1"/>
</dbReference>
<dbReference type="InterPro" id="IPR001633">
    <property type="entry name" value="EAL_dom"/>
</dbReference>
<dbReference type="InterPro" id="IPR035919">
    <property type="entry name" value="EAL_sf"/>
</dbReference>
<dbReference type="InterPro" id="IPR000160">
    <property type="entry name" value="GGDEF_dom"/>
</dbReference>
<evidence type="ECO:0000256" key="1">
    <source>
        <dbReference type="SAM" id="Phobius"/>
    </source>
</evidence>
<keyword evidence="1" id="KW-0472">Membrane</keyword>
<feature type="transmembrane region" description="Helical" evidence="1">
    <location>
        <begin position="209"/>
        <end position="229"/>
    </location>
</feature>
<dbReference type="GO" id="GO:0071111">
    <property type="term" value="F:cyclic-guanylate-specific phosphodiesterase activity"/>
    <property type="evidence" value="ECO:0007669"/>
    <property type="project" value="InterPro"/>
</dbReference>
<comment type="caution">
    <text evidence="3">The sequence shown here is derived from an EMBL/GenBank/DDBJ whole genome shotgun (WGS) entry which is preliminary data.</text>
</comment>
<gene>
    <name evidence="3" type="ORF">A6K76_13420</name>
</gene>
<sequence length="668" mass="76648">MLYKPYILFAIHLFYVILIASLAIQLLLSTRFDLSNIVVWQGTLIAAIAMMEIASIALSQELISSRSILGENLSEWFKIISLFLLPFILLVQTVKLPKVVSAAYRVKMYIAMFLSVNAIIGGVYIYVRFFNKIVAFVEIDVVRTVVIVCAMIVCLWTFYAYKLQRFEQAKPIRHMAFVTNIALLIYLIMELSYVDMNNFNFLFIQASKVVYVTLMFRMMYFVSVEQPYLRLAQKREKMQTMAYYDDVTNLPNKRYLPTLLELGKHTMFVAIKIERLPYIRSILGEDNANAFIRLFVQRVQYVMPRGSVLGRLDENHLLFACERQLIDEQLVCEQLIMALNEPVKMCEYSLQPNTVMGVSLFEIHSTNLVELIEMAQLAMEDAIVRQKTFEFYDGKLAVETQQRLQLEHELPSAIANNEMYLEYQPKLNIKTGKVEAVEALLRWRQSSGAFISPMKFIPILERTGMMIKVGRWILQQACVDAVSYERIYGTPIQVAVNLSVSQLMQRSIIDDVKKALKTSGLAPHLLELEITESMSMNSDMMGTVLQQLKELGVQVAIDDFGTGYSSLSYLKDFPADTLKVDRSFVELIGRGRRDEAVLETVITLGQKLQLTIVAEGVETAEQLQYVSMRGCHYIQGYYISKPLPFSQLFECITQINKTYYVNYAGEYI</sequence>
<organism evidence="3 4">
    <name type="scientific">Caryophanon latum</name>
    <dbReference type="NCBI Taxonomy" id="33977"/>
    <lineage>
        <taxon>Bacteria</taxon>
        <taxon>Bacillati</taxon>
        <taxon>Bacillota</taxon>
        <taxon>Bacilli</taxon>
        <taxon>Bacillales</taxon>
        <taxon>Caryophanaceae</taxon>
        <taxon>Caryophanon</taxon>
    </lineage>
</organism>
<feature type="domain" description="EAL" evidence="2">
    <location>
        <begin position="403"/>
        <end position="656"/>
    </location>
</feature>
<dbReference type="InterPro" id="IPR043128">
    <property type="entry name" value="Rev_trsase/Diguanyl_cyclase"/>
</dbReference>
<dbReference type="InterPro" id="IPR029787">
    <property type="entry name" value="Nucleotide_cyclase"/>
</dbReference>
<dbReference type="Gene3D" id="3.30.70.270">
    <property type="match status" value="1"/>
</dbReference>
<dbReference type="CDD" id="cd01948">
    <property type="entry name" value="EAL"/>
    <property type="match status" value="1"/>
</dbReference>
<feature type="transmembrane region" description="Helical" evidence="1">
    <location>
        <begin position="37"/>
        <end position="56"/>
    </location>
</feature>
<dbReference type="SUPFAM" id="SSF141868">
    <property type="entry name" value="EAL domain-like"/>
    <property type="match status" value="1"/>
</dbReference>
<protein>
    <recommendedName>
        <fullName evidence="2">EAL domain-containing protein</fullName>
    </recommendedName>
</protein>
<dbReference type="Proteomes" id="UP000093482">
    <property type="component" value="Unassembled WGS sequence"/>
</dbReference>
<proteinExistence type="predicted"/>
<dbReference type="AlphaFoldDB" id="A0A1C0YP51"/>
<dbReference type="Pfam" id="PF00563">
    <property type="entry name" value="EAL"/>
    <property type="match status" value="1"/>
</dbReference>
<feature type="transmembrane region" description="Helical" evidence="1">
    <location>
        <begin position="76"/>
        <end position="94"/>
    </location>
</feature>
<dbReference type="EMBL" id="MATO01000049">
    <property type="protein sequence ID" value="OCS88946.1"/>
    <property type="molecule type" value="Genomic_DNA"/>
</dbReference>
<feature type="transmembrane region" description="Helical" evidence="1">
    <location>
        <begin position="106"/>
        <end position="127"/>
    </location>
</feature>